<evidence type="ECO:0000256" key="2">
    <source>
        <dbReference type="ARBA" id="ARBA00022448"/>
    </source>
</evidence>
<dbReference type="PANTHER" id="PTHR43357:SF4">
    <property type="entry name" value="INNER MEMBRANE ABC TRANSPORTER PERMEASE PROTEIN YDCV"/>
    <property type="match status" value="1"/>
</dbReference>
<evidence type="ECO:0000256" key="8">
    <source>
        <dbReference type="RuleBase" id="RU363032"/>
    </source>
</evidence>
<accession>A0A0P6Y224</accession>
<dbReference type="OrthoDB" id="9782004at2"/>
<evidence type="ECO:0000256" key="7">
    <source>
        <dbReference type="ARBA" id="ARBA00023136"/>
    </source>
</evidence>
<comment type="similarity">
    <text evidence="8">Belongs to the binding-protein-dependent transport system permease family.</text>
</comment>
<dbReference type="InterPro" id="IPR000515">
    <property type="entry name" value="MetI-like"/>
</dbReference>
<evidence type="ECO:0000259" key="9">
    <source>
        <dbReference type="PROSITE" id="PS50928"/>
    </source>
</evidence>
<reference evidence="10 11" key="1">
    <citation type="submission" date="2015-07" db="EMBL/GenBank/DDBJ databases">
        <title>Whole genome sequence of Herpetosiphon geysericola DSM 7119.</title>
        <authorList>
            <person name="Hemp J."/>
            <person name="Ward L.M."/>
            <person name="Pace L.A."/>
            <person name="Fischer W.W."/>
        </authorList>
    </citation>
    <scope>NUCLEOTIDE SEQUENCE [LARGE SCALE GENOMIC DNA]</scope>
    <source>
        <strain evidence="10 11">DSM 7119</strain>
    </source>
</reference>
<dbReference type="InterPro" id="IPR035906">
    <property type="entry name" value="MetI-like_sf"/>
</dbReference>
<evidence type="ECO:0000256" key="3">
    <source>
        <dbReference type="ARBA" id="ARBA00022475"/>
    </source>
</evidence>
<keyword evidence="4" id="KW-0997">Cell inner membrane</keyword>
<dbReference type="AlphaFoldDB" id="A0A0P6Y224"/>
<keyword evidence="7 8" id="KW-0472">Membrane</keyword>
<gene>
    <name evidence="10" type="ORF">SE18_01650</name>
</gene>
<evidence type="ECO:0000256" key="4">
    <source>
        <dbReference type="ARBA" id="ARBA00022519"/>
    </source>
</evidence>
<feature type="transmembrane region" description="Helical" evidence="8">
    <location>
        <begin position="61"/>
        <end position="83"/>
    </location>
</feature>
<keyword evidence="11" id="KW-1185">Reference proteome</keyword>
<dbReference type="Proteomes" id="UP000050277">
    <property type="component" value="Unassembled WGS sequence"/>
</dbReference>
<dbReference type="PATRIC" id="fig|70996.4.peg.740"/>
<protein>
    <submittedName>
        <fullName evidence="10">Spermidine/putrescine ABC transporter permease</fullName>
    </submittedName>
</protein>
<dbReference type="Pfam" id="PF00528">
    <property type="entry name" value="BPD_transp_1"/>
    <property type="match status" value="1"/>
</dbReference>
<dbReference type="SUPFAM" id="SSF161098">
    <property type="entry name" value="MetI-like"/>
    <property type="match status" value="1"/>
</dbReference>
<organism evidence="10 11">
    <name type="scientific">Herpetosiphon geysericola</name>
    <dbReference type="NCBI Taxonomy" id="70996"/>
    <lineage>
        <taxon>Bacteria</taxon>
        <taxon>Bacillati</taxon>
        <taxon>Chloroflexota</taxon>
        <taxon>Chloroflexia</taxon>
        <taxon>Herpetosiphonales</taxon>
        <taxon>Herpetosiphonaceae</taxon>
        <taxon>Herpetosiphon</taxon>
    </lineage>
</organism>
<feature type="transmembrane region" description="Helical" evidence="8">
    <location>
        <begin position="184"/>
        <end position="207"/>
    </location>
</feature>
<feature type="domain" description="ABC transmembrane type-1" evidence="9">
    <location>
        <begin position="57"/>
        <end position="247"/>
    </location>
</feature>
<comment type="caution">
    <text evidence="10">The sequence shown here is derived from an EMBL/GenBank/DDBJ whole genome shotgun (WGS) entry which is preliminary data.</text>
</comment>
<dbReference type="STRING" id="70996.SE18_01650"/>
<evidence type="ECO:0000256" key="5">
    <source>
        <dbReference type="ARBA" id="ARBA00022692"/>
    </source>
</evidence>
<keyword evidence="3" id="KW-1003">Cell membrane</keyword>
<dbReference type="EMBL" id="LGKP01000004">
    <property type="protein sequence ID" value="KPL91711.1"/>
    <property type="molecule type" value="Genomic_DNA"/>
</dbReference>
<comment type="subcellular location">
    <subcellularLocation>
        <location evidence="1">Cell inner membrane</location>
        <topology evidence="1">Multi-pass membrane protein</topology>
    </subcellularLocation>
    <subcellularLocation>
        <location evidence="8">Cell membrane</location>
        <topology evidence="8">Multi-pass membrane protein</topology>
    </subcellularLocation>
</comment>
<keyword evidence="5 8" id="KW-0812">Transmembrane</keyword>
<evidence type="ECO:0000256" key="6">
    <source>
        <dbReference type="ARBA" id="ARBA00022989"/>
    </source>
</evidence>
<sequence>MKKRPSLVAWLFIVLGTSYFLLPLIATFLFSLRAKKDTLGFTAYQRVFADSSFYATFRFSALMALLTIIASMLLLVPTVYWAYLRHPRLHRLIELVSLMPFVIPPIVLVFGLIKSYSRPPVILVQSRGLLIAGYMVLTLPYMYRAIDAGLRATNVKTLTEAAQSLGAGWPRIIWQVIVPNIRGALVNGAFLTFATVLGELTLAQYLAWPAFGPYLARISQNKAYEPAALTIISFALTWVIFGIVLLVNSKDQQQTQFGGTH</sequence>
<feature type="transmembrane region" description="Helical" evidence="8">
    <location>
        <begin position="95"/>
        <end position="116"/>
    </location>
</feature>
<dbReference type="RefSeq" id="WP_054532673.1">
    <property type="nucleotide sequence ID" value="NZ_LGKP01000004.1"/>
</dbReference>
<evidence type="ECO:0000313" key="10">
    <source>
        <dbReference type="EMBL" id="KPL91711.1"/>
    </source>
</evidence>
<dbReference type="GO" id="GO:0005886">
    <property type="term" value="C:plasma membrane"/>
    <property type="evidence" value="ECO:0007669"/>
    <property type="project" value="UniProtKB-SubCell"/>
</dbReference>
<dbReference type="PANTHER" id="PTHR43357">
    <property type="entry name" value="INNER MEMBRANE ABC TRANSPORTER PERMEASE PROTEIN YDCV"/>
    <property type="match status" value="1"/>
</dbReference>
<evidence type="ECO:0000256" key="1">
    <source>
        <dbReference type="ARBA" id="ARBA00004429"/>
    </source>
</evidence>
<proteinExistence type="inferred from homology"/>
<name>A0A0P6Y224_9CHLR</name>
<feature type="transmembrane region" description="Helical" evidence="8">
    <location>
        <begin position="227"/>
        <end position="247"/>
    </location>
</feature>
<feature type="transmembrane region" description="Helical" evidence="8">
    <location>
        <begin position="122"/>
        <end position="143"/>
    </location>
</feature>
<dbReference type="GO" id="GO:0055085">
    <property type="term" value="P:transmembrane transport"/>
    <property type="evidence" value="ECO:0007669"/>
    <property type="project" value="InterPro"/>
</dbReference>
<keyword evidence="6 8" id="KW-1133">Transmembrane helix</keyword>
<dbReference type="CDD" id="cd06261">
    <property type="entry name" value="TM_PBP2"/>
    <property type="match status" value="1"/>
</dbReference>
<feature type="transmembrane region" description="Helical" evidence="8">
    <location>
        <begin position="7"/>
        <end position="30"/>
    </location>
</feature>
<keyword evidence="2 8" id="KW-0813">Transport</keyword>
<dbReference type="PROSITE" id="PS50928">
    <property type="entry name" value="ABC_TM1"/>
    <property type="match status" value="1"/>
</dbReference>
<evidence type="ECO:0000313" key="11">
    <source>
        <dbReference type="Proteomes" id="UP000050277"/>
    </source>
</evidence>
<dbReference type="Gene3D" id="1.10.3720.10">
    <property type="entry name" value="MetI-like"/>
    <property type="match status" value="1"/>
</dbReference>